<name>A0A0R3U1F9_MESCO</name>
<evidence type="ECO:0000313" key="2">
    <source>
        <dbReference type="EMBL" id="VDD74193.1"/>
    </source>
</evidence>
<evidence type="ECO:0000313" key="4">
    <source>
        <dbReference type="WBParaSite" id="MCU_001818-RA"/>
    </source>
</evidence>
<protein>
    <submittedName>
        <fullName evidence="2 4">Uncharacterized protein</fullName>
    </submittedName>
</protein>
<accession>A0A0R3U1F9</accession>
<dbReference type="AlphaFoldDB" id="A0A0R3U1F9"/>
<sequence length="196" mass="21387">MGIQKKGGRSAMMEEDDYGNQTMIAVRDKGKHRKCKRQHSHWARFRRRVDSQSSNTEPTSSSAQAEESEYSEEVSLKLDGSCVSSSSSSRDAGNDANQSTYANLGGQRDADSNKSPAPCVSPSDSGVILRTATKSGPNEQLNEGRTSKEFHRRSRPESTATLKAESKTSKQDAAPSSKMDDQKLSKKLKSLGKVLL</sequence>
<gene>
    <name evidence="2" type="ORF">MCOS_LOCUS196</name>
</gene>
<feature type="compositionally biased region" description="Polar residues" evidence="1">
    <location>
        <begin position="132"/>
        <end position="144"/>
    </location>
</feature>
<dbReference type="WBParaSite" id="MCU_001818-RA">
    <property type="protein sequence ID" value="MCU_001818-RA"/>
    <property type="gene ID" value="MCU_001818"/>
</dbReference>
<evidence type="ECO:0000256" key="1">
    <source>
        <dbReference type="SAM" id="MobiDB-lite"/>
    </source>
</evidence>
<reference evidence="4" key="2">
    <citation type="submission" date="2019-11" db="UniProtKB">
        <authorList>
            <consortium name="WormBaseParasite"/>
        </authorList>
    </citation>
    <scope>IDENTIFICATION</scope>
</reference>
<feature type="compositionally biased region" description="Basic residues" evidence="1">
    <location>
        <begin position="29"/>
        <end position="47"/>
    </location>
</feature>
<reference evidence="2 3" key="1">
    <citation type="submission" date="2018-10" db="EMBL/GenBank/DDBJ databases">
        <authorList>
            <consortium name="Pathogen Informatics"/>
        </authorList>
    </citation>
    <scope>NUCLEOTIDE SEQUENCE [LARGE SCALE GENOMIC DNA]</scope>
</reference>
<feature type="compositionally biased region" description="Low complexity" evidence="1">
    <location>
        <begin position="51"/>
        <end position="65"/>
    </location>
</feature>
<dbReference type="EMBL" id="UXSR01000014">
    <property type="protein sequence ID" value="VDD74193.1"/>
    <property type="molecule type" value="Genomic_DNA"/>
</dbReference>
<proteinExistence type="predicted"/>
<organism evidence="2 3">
    <name type="scientific">Mesocestoides corti</name>
    <name type="common">Flatworm</name>
    <dbReference type="NCBI Taxonomy" id="53468"/>
    <lineage>
        <taxon>Eukaryota</taxon>
        <taxon>Metazoa</taxon>
        <taxon>Spiralia</taxon>
        <taxon>Lophotrochozoa</taxon>
        <taxon>Platyhelminthes</taxon>
        <taxon>Cestoda</taxon>
        <taxon>Eucestoda</taxon>
        <taxon>Cyclophyllidea</taxon>
        <taxon>Mesocestoididae</taxon>
        <taxon>Mesocestoides</taxon>
    </lineage>
</organism>
<keyword evidence="3" id="KW-1185">Reference proteome</keyword>
<evidence type="ECO:0000313" key="3">
    <source>
        <dbReference type="Proteomes" id="UP000267029"/>
    </source>
</evidence>
<dbReference type="Proteomes" id="UP000267029">
    <property type="component" value="Unassembled WGS sequence"/>
</dbReference>
<feature type="region of interest" description="Disordered" evidence="1">
    <location>
        <begin position="1"/>
        <end position="196"/>
    </location>
</feature>